<dbReference type="PRINTS" id="PR00455">
    <property type="entry name" value="HTHTETR"/>
</dbReference>
<name>A0A2N6T004_9CORY</name>
<dbReference type="SUPFAM" id="SSF46689">
    <property type="entry name" value="Homeodomain-like"/>
    <property type="match status" value="1"/>
</dbReference>
<dbReference type="Proteomes" id="UP000235363">
    <property type="component" value="Unassembled WGS sequence"/>
</dbReference>
<keyword evidence="1 2" id="KW-0238">DNA-binding</keyword>
<comment type="caution">
    <text evidence="5">The sequence shown here is derived from an EMBL/GenBank/DDBJ whole genome shotgun (WGS) entry which is preliminary data.</text>
</comment>
<reference evidence="5 6" key="1">
    <citation type="submission" date="2017-09" db="EMBL/GenBank/DDBJ databases">
        <title>Bacterial strain isolated from the female urinary microbiota.</title>
        <authorList>
            <person name="Thomas-White K."/>
            <person name="Kumar N."/>
            <person name="Forster S."/>
            <person name="Putonti C."/>
            <person name="Lawley T."/>
            <person name="Wolfe A.J."/>
        </authorList>
    </citation>
    <scope>NUCLEOTIDE SEQUENCE [LARGE SCALE GENOMIC DNA]</scope>
    <source>
        <strain evidence="5 6">UMB0908</strain>
    </source>
</reference>
<feature type="region of interest" description="Disordered" evidence="3">
    <location>
        <begin position="195"/>
        <end position="232"/>
    </location>
</feature>
<evidence type="ECO:0000313" key="6">
    <source>
        <dbReference type="Proteomes" id="UP000235363"/>
    </source>
</evidence>
<dbReference type="InterPro" id="IPR001647">
    <property type="entry name" value="HTH_TetR"/>
</dbReference>
<dbReference type="PROSITE" id="PS50977">
    <property type="entry name" value="HTH_TETR_2"/>
    <property type="match status" value="1"/>
</dbReference>
<proteinExistence type="predicted"/>
<evidence type="ECO:0000259" key="4">
    <source>
        <dbReference type="PROSITE" id="PS50977"/>
    </source>
</evidence>
<protein>
    <submittedName>
        <fullName evidence="5">TetR/AcrR family transcriptional regulator</fullName>
    </submittedName>
</protein>
<dbReference type="PANTHER" id="PTHR30055">
    <property type="entry name" value="HTH-TYPE TRANSCRIPTIONAL REGULATOR RUTR"/>
    <property type="match status" value="1"/>
</dbReference>
<dbReference type="InterPro" id="IPR009057">
    <property type="entry name" value="Homeodomain-like_sf"/>
</dbReference>
<sequence>MSRRAELRERRHAEIIAAAAAMIADRGFHVTRLEDVGQVVGISGPGLYRYVSGKDDMLAQILVDISVRLVDGARAVMDRARTEEWEADRTLRELLSFHVEFAVTEPDRIRVQEREIGNLAPQQREKVRSLQRMYISMWVEALRRSNPDLTEDAARVRVQLAAGLINSSRHVVRWAGADAVRNEAMDMAFRAMDLPKEDDPDISDIARAALGGHPRSADESGEIGEDDGPEAS</sequence>
<dbReference type="Pfam" id="PF00440">
    <property type="entry name" value="TetR_N"/>
    <property type="match status" value="1"/>
</dbReference>
<feature type="DNA-binding region" description="H-T-H motif" evidence="2">
    <location>
        <begin position="32"/>
        <end position="51"/>
    </location>
</feature>
<dbReference type="Pfam" id="PF17932">
    <property type="entry name" value="TetR_C_24"/>
    <property type="match status" value="1"/>
</dbReference>
<dbReference type="InterPro" id="IPR041490">
    <property type="entry name" value="KstR2_TetR_C"/>
</dbReference>
<evidence type="ECO:0000256" key="3">
    <source>
        <dbReference type="SAM" id="MobiDB-lite"/>
    </source>
</evidence>
<evidence type="ECO:0000256" key="1">
    <source>
        <dbReference type="ARBA" id="ARBA00023125"/>
    </source>
</evidence>
<accession>A0A2N6T004</accession>
<dbReference type="EMBL" id="PNHF01000008">
    <property type="protein sequence ID" value="PMC62668.1"/>
    <property type="molecule type" value="Genomic_DNA"/>
</dbReference>
<feature type="domain" description="HTH tetR-type" evidence="4">
    <location>
        <begin position="9"/>
        <end position="69"/>
    </location>
</feature>
<dbReference type="InterPro" id="IPR050109">
    <property type="entry name" value="HTH-type_TetR-like_transc_reg"/>
</dbReference>
<dbReference type="Gene3D" id="1.10.10.60">
    <property type="entry name" value="Homeodomain-like"/>
    <property type="match status" value="1"/>
</dbReference>
<organism evidence="5 6">
    <name type="scientific">Corynebacterium xerosis</name>
    <dbReference type="NCBI Taxonomy" id="1725"/>
    <lineage>
        <taxon>Bacteria</taxon>
        <taxon>Bacillati</taxon>
        <taxon>Actinomycetota</taxon>
        <taxon>Actinomycetes</taxon>
        <taxon>Mycobacteriales</taxon>
        <taxon>Corynebacteriaceae</taxon>
        <taxon>Corynebacterium</taxon>
    </lineage>
</organism>
<dbReference type="PANTHER" id="PTHR30055:SF237">
    <property type="entry name" value="TRANSCRIPTIONAL REPRESSOR MCE3R"/>
    <property type="match status" value="1"/>
</dbReference>
<dbReference type="GO" id="GO:0000976">
    <property type="term" value="F:transcription cis-regulatory region binding"/>
    <property type="evidence" value="ECO:0007669"/>
    <property type="project" value="TreeGrafter"/>
</dbReference>
<dbReference type="GO" id="GO:0003700">
    <property type="term" value="F:DNA-binding transcription factor activity"/>
    <property type="evidence" value="ECO:0007669"/>
    <property type="project" value="TreeGrafter"/>
</dbReference>
<feature type="compositionally biased region" description="Acidic residues" evidence="3">
    <location>
        <begin position="219"/>
        <end position="232"/>
    </location>
</feature>
<dbReference type="RefSeq" id="WP_102212507.1">
    <property type="nucleotide sequence ID" value="NZ_PNHF01000008.1"/>
</dbReference>
<evidence type="ECO:0000256" key="2">
    <source>
        <dbReference type="PROSITE-ProRule" id="PRU00335"/>
    </source>
</evidence>
<dbReference type="AlphaFoldDB" id="A0A2N6T004"/>
<gene>
    <name evidence="5" type="ORF">CJ204_04930</name>
</gene>
<evidence type="ECO:0000313" key="5">
    <source>
        <dbReference type="EMBL" id="PMC62668.1"/>
    </source>
</evidence>
<dbReference type="Gene3D" id="1.10.357.10">
    <property type="entry name" value="Tetracycline Repressor, domain 2"/>
    <property type="match status" value="1"/>
</dbReference>